<dbReference type="PANTHER" id="PTHR42811">
    <property type="entry name" value="SERINE ACETYLTRANSFERASE"/>
    <property type="match status" value="1"/>
</dbReference>
<dbReference type="NCBIfam" id="TIGR01172">
    <property type="entry name" value="cysE"/>
    <property type="match status" value="1"/>
</dbReference>
<comment type="catalytic activity">
    <reaction evidence="6">
        <text>L-serine + acetyl-CoA = O-acetyl-L-serine + CoA</text>
        <dbReference type="Rhea" id="RHEA:24560"/>
        <dbReference type="ChEBI" id="CHEBI:33384"/>
        <dbReference type="ChEBI" id="CHEBI:57287"/>
        <dbReference type="ChEBI" id="CHEBI:57288"/>
        <dbReference type="ChEBI" id="CHEBI:58340"/>
        <dbReference type="EC" id="2.3.1.30"/>
    </reaction>
</comment>
<organism evidence="8 9">
    <name type="scientific">Roseibium litorale</name>
    <dbReference type="NCBI Taxonomy" id="2803841"/>
    <lineage>
        <taxon>Bacteria</taxon>
        <taxon>Pseudomonadati</taxon>
        <taxon>Pseudomonadota</taxon>
        <taxon>Alphaproteobacteria</taxon>
        <taxon>Hyphomicrobiales</taxon>
        <taxon>Stappiaceae</taxon>
        <taxon>Roseibium</taxon>
    </lineage>
</organism>
<keyword evidence="5 8" id="KW-0012">Acyltransferase</keyword>
<reference evidence="8 9" key="2">
    <citation type="journal article" date="2021" name="Int. J. Syst. Evol. Microbiol.">
        <title>Roseibium litorale sp. nov., isolated from a tidal flat sediment and proposal for the reclassification of Labrenzia polysiphoniae as Roseibium polysiphoniae comb. nov.</title>
        <authorList>
            <person name="Liu Y."/>
            <person name="Pei T."/>
            <person name="Du J."/>
            <person name="Chao M."/>
            <person name="Deng M.R."/>
            <person name="Zhu H."/>
        </authorList>
    </citation>
    <scope>NUCLEOTIDE SEQUENCE [LARGE SCALE GENOMIC DNA]</scope>
    <source>
        <strain evidence="8 9">4C16A</strain>
    </source>
</reference>
<dbReference type="Proteomes" id="UP000632063">
    <property type="component" value="Unassembled WGS sequence"/>
</dbReference>
<sequence>MSLHNLEGLGLEAPDEAGDLIPVAPSGLRSPEERTARPEAADVSAPRRHWTGLPPRRPLWSLLREDVGCVKARDPAARHIYEILLTYPGVHAVVLYRIANRLWTRGFRFPARFLSWFGRVLTNVDIHPGATIGRRFFIDHGACVVIGETAEVGDDVTLYHGVTLGGTSWSAGKRHPTLENGVLVGAGAKILGPICIGAGCRIGANSVVVEDVPPDMTVVGIPGKVVKDRRGRRLPDGRIDLDHHLIPDPVGDVLNVLIDRVEFLEARVSHLQGRLCASTASRTSAKEKPEHERA</sequence>
<dbReference type="EC" id="2.3.1.30" evidence="2"/>
<comment type="caution">
    <text evidence="8">The sequence shown here is derived from an EMBL/GenBank/DDBJ whole genome shotgun (WGS) entry which is preliminary data.</text>
</comment>
<evidence type="ECO:0000256" key="2">
    <source>
        <dbReference type="ARBA" id="ARBA00013266"/>
    </source>
</evidence>
<keyword evidence="3" id="KW-0028">Amino-acid biosynthesis</keyword>
<evidence type="ECO:0000256" key="1">
    <source>
        <dbReference type="ARBA" id="ARBA00007274"/>
    </source>
</evidence>
<keyword evidence="4 8" id="KW-0808">Transferase</keyword>
<dbReference type="InterPro" id="IPR053376">
    <property type="entry name" value="Serine_acetyltransferase"/>
</dbReference>
<evidence type="ECO:0000256" key="7">
    <source>
        <dbReference type="SAM" id="MobiDB-lite"/>
    </source>
</evidence>
<evidence type="ECO:0000256" key="6">
    <source>
        <dbReference type="ARBA" id="ARBA00049486"/>
    </source>
</evidence>
<dbReference type="Pfam" id="PF00132">
    <property type="entry name" value="Hexapep"/>
    <property type="match status" value="1"/>
</dbReference>
<comment type="similarity">
    <text evidence="1">Belongs to the transferase hexapeptide repeat family.</text>
</comment>
<dbReference type="RefSeq" id="WP_192149467.1">
    <property type="nucleotide sequence ID" value="NZ_JACYXI010000012.1"/>
</dbReference>
<name>A0ABR9CRC6_9HYPH</name>
<keyword evidence="9" id="KW-1185">Reference proteome</keyword>
<evidence type="ECO:0000256" key="4">
    <source>
        <dbReference type="ARBA" id="ARBA00022679"/>
    </source>
</evidence>
<dbReference type="Gene3D" id="2.160.10.10">
    <property type="entry name" value="Hexapeptide repeat proteins"/>
    <property type="match status" value="1"/>
</dbReference>
<dbReference type="InterPro" id="IPR045304">
    <property type="entry name" value="LbH_SAT"/>
</dbReference>
<dbReference type="NCBIfam" id="NF041874">
    <property type="entry name" value="EPS_EpsC"/>
    <property type="match status" value="1"/>
</dbReference>
<evidence type="ECO:0000313" key="9">
    <source>
        <dbReference type="Proteomes" id="UP000632063"/>
    </source>
</evidence>
<evidence type="ECO:0000313" key="8">
    <source>
        <dbReference type="EMBL" id="MBD8893343.1"/>
    </source>
</evidence>
<dbReference type="EMBL" id="JACYXI010000012">
    <property type="protein sequence ID" value="MBD8893343.1"/>
    <property type="molecule type" value="Genomic_DNA"/>
</dbReference>
<protein>
    <recommendedName>
        <fullName evidence="2">serine O-acetyltransferase</fullName>
        <ecNumber evidence="2">2.3.1.30</ecNumber>
    </recommendedName>
</protein>
<dbReference type="InterPro" id="IPR005881">
    <property type="entry name" value="Ser_O-AcTrfase"/>
</dbReference>
<dbReference type="GO" id="GO:0009001">
    <property type="term" value="F:serine O-acetyltransferase activity"/>
    <property type="evidence" value="ECO:0007669"/>
    <property type="project" value="UniProtKB-EC"/>
</dbReference>
<reference evidence="9" key="1">
    <citation type="submission" date="2020-09" db="EMBL/GenBank/DDBJ databases">
        <title>The genome sequence of strain Labrenzia suaedae 4C16A.</title>
        <authorList>
            <person name="Liu Y."/>
        </authorList>
    </citation>
    <scope>NUCLEOTIDE SEQUENCE [LARGE SCALE GENOMIC DNA]</scope>
    <source>
        <strain evidence="9">4C16A</strain>
    </source>
</reference>
<dbReference type="InterPro" id="IPR042122">
    <property type="entry name" value="Ser_AcTrfase_N_sf"/>
</dbReference>
<dbReference type="InterPro" id="IPR001451">
    <property type="entry name" value="Hexapep"/>
</dbReference>
<proteinExistence type="inferred from homology"/>
<evidence type="ECO:0000256" key="3">
    <source>
        <dbReference type="ARBA" id="ARBA00022605"/>
    </source>
</evidence>
<accession>A0ABR9CRC6</accession>
<feature type="compositionally biased region" description="Basic and acidic residues" evidence="7">
    <location>
        <begin position="30"/>
        <end position="40"/>
    </location>
</feature>
<dbReference type="CDD" id="cd03354">
    <property type="entry name" value="LbH_SAT"/>
    <property type="match status" value="1"/>
</dbReference>
<dbReference type="SUPFAM" id="SSF51161">
    <property type="entry name" value="Trimeric LpxA-like enzymes"/>
    <property type="match status" value="1"/>
</dbReference>
<gene>
    <name evidence="8" type="primary">cysE</name>
    <name evidence="8" type="ORF">IG616_17495</name>
</gene>
<feature type="region of interest" description="Disordered" evidence="7">
    <location>
        <begin position="16"/>
        <end position="47"/>
    </location>
</feature>
<dbReference type="Gene3D" id="1.10.3130.10">
    <property type="entry name" value="serine acetyltransferase, domain 1"/>
    <property type="match status" value="1"/>
</dbReference>
<evidence type="ECO:0000256" key="5">
    <source>
        <dbReference type="ARBA" id="ARBA00023315"/>
    </source>
</evidence>
<dbReference type="InterPro" id="IPR011004">
    <property type="entry name" value="Trimer_LpxA-like_sf"/>
</dbReference>